<evidence type="ECO:0000256" key="3">
    <source>
        <dbReference type="ARBA" id="ARBA00006001"/>
    </source>
</evidence>
<feature type="binding site" evidence="17">
    <location>
        <position position="445"/>
    </location>
    <ligand>
        <name>AMP</name>
        <dbReference type="ChEBI" id="CHEBI:456215"/>
    </ligand>
</feature>
<keyword evidence="6 17" id="KW-0547">Nucleotide-binding</keyword>
<accession>A0A7W9ZHW2</accession>
<feature type="binding site" evidence="17">
    <location>
        <position position="267"/>
    </location>
    <ligand>
        <name>(6S)-NADPHX</name>
        <dbReference type="ChEBI" id="CHEBI:64076"/>
    </ligand>
</feature>
<dbReference type="GO" id="GO:0052855">
    <property type="term" value="F:ADP-dependent NAD(P)H-hydrate dehydratase activity"/>
    <property type="evidence" value="ECO:0007669"/>
    <property type="project" value="UniProtKB-UniRule"/>
</dbReference>
<feature type="binding site" evidence="18">
    <location>
        <position position="171"/>
    </location>
    <ligand>
        <name>K(+)</name>
        <dbReference type="ChEBI" id="CHEBI:29103"/>
    </ligand>
</feature>
<dbReference type="EC" id="5.1.99.6" evidence="19"/>
<evidence type="ECO:0000256" key="8">
    <source>
        <dbReference type="ARBA" id="ARBA00022857"/>
    </source>
</evidence>
<dbReference type="PROSITE" id="PS51385">
    <property type="entry name" value="YJEF_N"/>
    <property type="match status" value="1"/>
</dbReference>
<comment type="subunit">
    <text evidence="17">Homotetramer.</text>
</comment>
<dbReference type="GO" id="GO:0046496">
    <property type="term" value="P:nicotinamide nucleotide metabolic process"/>
    <property type="evidence" value="ECO:0007669"/>
    <property type="project" value="UniProtKB-UniRule"/>
</dbReference>
<comment type="function">
    <text evidence="17">Catalyzes the dehydration of the S-form of NAD(P)HX at the expense of ADP, which is converted to AMP. Together with NAD(P)HX epimerase, which catalyzes the epimerization of the S- and R-forms, the enzyme allows the repair of both epimers of NAD(P)HX, a damaged form of NAD(P)H that is a result of enzymatic or heat-dependent hydration.</text>
</comment>
<dbReference type="HAMAP" id="MF_01965">
    <property type="entry name" value="NADHX_dehydratase"/>
    <property type="match status" value="1"/>
</dbReference>
<name>A0A7W9ZHW2_NOVIT</name>
<dbReference type="InterPro" id="IPR036652">
    <property type="entry name" value="YjeF_N_dom_sf"/>
</dbReference>
<feature type="binding site" evidence="18">
    <location>
        <position position="168"/>
    </location>
    <ligand>
        <name>(6S)-NADPHX</name>
        <dbReference type="ChEBI" id="CHEBI:64076"/>
    </ligand>
</feature>
<evidence type="ECO:0000256" key="18">
    <source>
        <dbReference type="HAMAP-Rule" id="MF_01966"/>
    </source>
</evidence>
<keyword evidence="11 18" id="KW-0413">Isomerase</keyword>
<dbReference type="HAMAP" id="MF_01966">
    <property type="entry name" value="NADHX_epimerase"/>
    <property type="match status" value="1"/>
</dbReference>
<dbReference type="Proteomes" id="UP000544872">
    <property type="component" value="Unassembled WGS sequence"/>
</dbReference>
<keyword evidence="13" id="KW-0511">Multifunctional enzyme</keyword>
<evidence type="ECO:0000256" key="17">
    <source>
        <dbReference type="HAMAP-Rule" id="MF_01965"/>
    </source>
</evidence>
<dbReference type="SUPFAM" id="SSF64153">
    <property type="entry name" value="YjeF N-terminal domain-like"/>
    <property type="match status" value="1"/>
</dbReference>
<dbReference type="Pfam" id="PF01256">
    <property type="entry name" value="Carb_kinase"/>
    <property type="match status" value="1"/>
</dbReference>
<evidence type="ECO:0000256" key="9">
    <source>
        <dbReference type="ARBA" id="ARBA00022958"/>
    </source>
</evidence>
<keyword evidence="10 17" id="KW-0520">NAD</keyword>
<dbReference type="AlphaFoldDB" id="A0A7W9ZHW2"/>
<dbReference type="EMBL" id="JACIIX010000005">
    <property type="protein sequence ID" value="MBB6210399.1"/>
    <property type="molecule type" value="Genomic_DNA"/>
</dbReference>
<dbReference type="Gene3D" id="3.40.50.10260">
    <property type="entry name" value="YjeF N-terminal domain"/>
    <property type="match status" value="1"/>
</dbReference>
<proteinExistence type="inferred from homology"/>
<keyword evidence="5 18" id="KW-0479">Metal-binding</keyword>
<keyword evidence="9 18" id="KW-0630">Potassium</keyword>
<keyword evidence="7 17" id="KW-0067">ATP-binding</keyword>
<dbReference type="GO" id="GO:0046872">
    <property type="term" value="F:metal ion binding"/>
    <property type="evidence" value="ECO:0007669"/>
    <property type="project" value="UniProtKB-UniRule"/>
</dbReference>
<comment type="similarity">
    <text evidence="18">Belongs to the NnrE/AIBP family.</text>
</comment>
<feature type="binding site" evidence="17">
    <location>
        <position position="384"/>
    </location>
    <ligand>
        <name>(6S)-NADPHX</name>
        <dbReference type="ChEBI" id="CHEBI:64076"/>
    </ligand>
</feature>
<comment type="caution">
    <text evidence="18">Lacks conserved residue(s) required for the propagation of feature annotation.</text>
</comment>
<evidence type="ECO:0000256" key="19">
    <source>
        <dbReference type="PIRNR" id="PIRNR017184"/>
    </source>
</evidence>
<dbReference type="GO" id="GO:0110051">
    <property type="term" value="P:metabolite repair"/>
    <property type="evidence" value="ECO:0007669"/>
    <property type="project" value="TreeGrafter"/>
</dbReference>
<comment type="similarity">
    <text evidence="4 19">In the C-terminal section; belongs to the NnrD/CARKD family.</text>
</comment>
<comment type="similarity">
    <text evidence="17">Belongs to the NnrD/CARKD family.</text>
</comment>
<evidence type="ECO:0000259" key="22">
    <source>
        <dbReference type="PROSITE" id="PS51385"/>
    </source>
</evidence>
<dbReference type="PANTHER" id="PTHR12592:SF0">
    <property type="entry name" value="ATP-DEPENDENT (S)-NAD(P)H-HYDRATE DEHYDRATASE"/>
    <property type="match status" value="1"/>
</dbReference>
<feature type="binding site" evidence="18">
    <location>
        <begin position="139"/>
        <end position="145"/>
    </location>
    <ligand>
        <name>(6S)-NADPHX</name>
        <dbReference type="ChEBI" id="CHEBI:64076"/>
    </ligand>
</feature>
<comment type="catalytic activity">
    <reaction evidence="2 18 19">
        <text>(6R)-NADPHX = (6S)-NADPHX</text>
        <dbReference type="Rhea" id="RHEA:32227"/>
        <dbReference type="ChEBI" id="CHEBI:64076"/>
        <dbReference type="ChEBI" id="CHEBI:64077"/>
        <dbReference type="EC" id="5.1.99.6"/>
    </reaction>
</comment>
<dbReference type="GO" id="GO:0005524">
    <property type="term" value="F:ATP binding"/>
    <property type="evidence" value="ECO:0007669"/>
    <property type="project" value="UniProtKB-UniRule"/>
</dbReference>
<comment type="caution">
    <text evidence="23">The sequence shown here is derived from an EMBL/GenBank/DDBJ whole genome shotgun (WGS) entry which is preliminary data.</text>
</comment>
<dbReference type="SUPFAM" id="SSF53613">
    <property type="entry name" value="Ribokinase-like"/>
    <property type="match status" value="1"/>
</dbReference>
<comment type="function">
    <text evidence="18">Catalyzes the epimerization of the S- and R-forms of NAD(P)HX, a damaged form of NAD(P)H that is a result of enzymatic or heat-dependent hydration. This is a prerequisite for the S-specific NAD(P)H-hydrate dehydratase to allow the repair of both epimers of NAD(P)HX.</text>
</comment>
<dbReference type="RefSeq" id="WP_184263226.1">
    <property type="nucleotide sequence ID" value="NZ_JACIIX010000005.1"/>
</dbReference>
<feature type="domain" description="YjeF N-terminal" evidence="22">
    <location>
        <begin position="19"/>
        <end position="225"/>
    </location>
</feature>
<comment type="function">
    <text evidence="14 19">Bifunctional enzyme that catalyzes the epimerization of the S- and R-forms of NAD(P)HX and the dehydration of the S-form of NAD(P)HX at the expense of ADP, which is converted to AMP. This allows the repair of both epimers of NAD(P)HX, a damaged form of NAD(P)H that is a result of enzymatic or heat-dependent hydration.</text>
</comment>
<dbReference type="InterPro" id="IPR004443">
    <property type="entry name" value="YjeF_N_dom"/>
</dbReference>
<evidence type="ECO:0000256" key="1">
    <source>
        <dbReference type="ARBA" id="ARBA00000013"/>
    </source>
</evidence>
<evidence type="ECO:0000313" key="23">
    <source>
        <dbReference type="EMBL" id="MBB6210399.1"/>
    </source>
</evidence>
<feature type="binding site" evidence="18">
    <location>
        <begin position="74"/>
        <end position="78"/>
    </location>
    <ligand>
        <name>(6S)-NADPHX</name>
        <dbReference type="ChEBI" id="CHEBI:64076"/>
    </ligand>
</feature>
<keyword evidence="12 17" id="KW-0456">Lyase</keyword>
<evidence type="ECO:0000313" key="24">
    <source>
        <dbReference type="Proteomes" id="UP000544872"/>
    </source>
</evidence>
<gene>
    <name evidence="18" type="primary">nnrE</name>
    <name evidence="17" type="synonym">nnrD</name>
    <name evidence="23" type="ORF">FHS48_001814</name>
</gene>
<evidence type="ECO:0000256" key="7">
    <source>
        <dbReference type="ARBA" id="ARBA00022840"/>
    </source>
</evidence>
<dbReference type="PIRSF" id="PIRSF017184">
    <property type="entry name" value="Nnr"/>
    <property type="match status" value="1"/>
</dbReference>
<protein>
    <recommendedName>
        <fullName evidence="19">Bifunctional NAD(P)H-hydrate repair enzyme</fullName>
    </recommendedName>
    <alternativeName>
        <fullName evidence="19">Nicotinamide nucleotide repair protein</fullName>
    </alternativeName>
    <domain>
        <recommendedName>
            <fullName evidence="19">ADP-dependent (S)-NAD(P)H-hydrate dehydratase</fullName>
            <ecNumber evidence="19">4.2.1.136</ecNumber>
        </recommendedName>
        <alternativeName>
            <fullName evidence="19">ADP-dependent NAD(P)HX dehydratase</fullName>
        </alternativeName>
    </domain>
    <domain>
        <recommendedName>
            <fullName evidence="19">NAD(P)H-hydrate epimerase</fullName>
            <ecNumber evidence="19">5.1.99.6</ecNumber>
        </recommendedName>
    </domain>
</protein>
<evidence type="ECO:0000256" key="12">
    <source>
        <dbReference type="ARBA" id="ARBA00023239"/>
    </source>
</evidence>
<evidence type="ECO:0000256" key="2">
    <source>
        <dbReference type="ARBA" id="ARBA00000909"/>
    </source>
</evidence>
<evidence type="ECO:0000256" key="13">
    <source>
        <dbReference type="ARBA" id="ARBA00023268"/>
    </source>
</evidence>
<keyword evidence="8 17" id="KW-0521">NADP</keyword>
<feature type="binding site" evidence="18">
    <location>
        <position position="135"/>
    </location>
    <ligand>
        <name>K(+)</name>
        <dbReference type="ChEBI" id="CHEBI:29103"/>
    </ligand>
</feature>
<dbReference type="CDD" id="cd01171">
    <property type="entry name" value="YXKO-related"/>
    <property type="match status" value="1"/>
</dbReference>
<comment type="catalytic activity">
    <reaction evidence="1 18 19">
        <text>(6R)-NADHX = (6S)-NADHX</text>
        <dbReference type="Rhea" id="RHEA:32215"/>
        <dbReference type="ChEBI" id="CHEBI:64074"/>
        <dbReference type="ChEBI" id="CHEBI:64075"/>
        <dbReference type="EC" id="5.1.99.6"/>
    </reaction>
</comment>
<evidence type="ECO:0000256" key="5">
    <source>
        <dbReference type="ARBA" id="ARBA00022723"/>
    </source>
</evidence>
<evidence type="ECO:0000259" key="21">
    <source>
        <dbReference type="PROSITE" id="PS51383"/>
    </source>
</evidence>
<evidence type="ECO:0000256" key="16">
    <source>
        <dbReference type="ARBA" id="ARBA00049209"/>
    </source>
</evidence>
<dbReference type="InterPro" id="IPR001763">
    <property type="entry name" value="Rhodanese-like_dom"/>
</dbReference>
<sequence length="501" mass="51282">MLTLPPSAAWAAVLTVEQMYEADRRTIAGGRSGVALMEAAGLAVAQEALRWLARLPGGRPGQRGPVVVLCGPGNNGGDGFVAARILARRGYPVRLALSGDRAALSGDAAVMADRWTGAVEPLDPALLDRAVLVIDALYGAGLSRPVDGVAAVVINRINALGLPCIAVDVPSGVQGDTGAVLGCAPQCVATVTFFRPKPGHYLYPGRQARGALVVADIGIPDAVLAEIAPQTFLNGPALWTLPQPDWQDHKYARGHLVVLGGAEMTGAARLVARAARRSGAGLVTVAAPEDSAAVYAADAPGTLVASLAERGRYRALLDDLRKTVYVLGPGGGVGKKLRRRVLATLEAGRHCVLDADALTSFAGEADTLFSAIAAAAGQVVLTPHDGEFMRLFEADGSRLHRARQAAARSRAVVLLKGADTVVAAPDGTACITANAGPDLATAGSGDSLAGIIGGLLAQGLEGFSAAAAGAWLHAEAGRRLGSGLIAEDIAEALPEILERLR</sequence>
<feature type="binding site" evidence="17">
    <location>
        <position position="446"/>
    </location>
    <ligand>
        <name>(6S)-NADPHX</name>
        <dbReference type="ChEBI" id="CHEBI:64076"/>
    </ligand>
</feature>
<keyword evidence="24" id="KW-1185">Reference proteome</keyword>
<evidence type="ECO:0000256" key="4">
    <source>
        <dbReference type="ARBA" id="ARBA00009524"/>
    </source>
</evidence>
<dbReference type="NCBIfam" id="TIGR00197">
    <property type="entry name" value="yjeF_nterm"/>
    <property type="match status" value="1"/>
</dbReference>
<evidence type="ECO:0000256" key="6">
    <source>
        <dbReference type="ARBA" id="ARBA00022741"/>
    </source>
</evidence>
<comment type="cofactor">
    <cofactor evidence="17">
        <name>Mg(2+)</name>
        <dbReference type="ChEBI" id="CHEBI:18420"/>
    </cofactor>
</comment>
<dbReference type="Pfam" id="PF03853">
    <property type="entry name" value="YjeF_N"/>
    <property type="match status" value="1"/>
</dbReference>
<dbReference type="EC" id="4.2.1.136" evidence="19"/>
<dbReference type="PROSITE" id="PS51383">
    <property type="entry name" value="YJEF_C_3"/>
    <property type="match status" value="1"/>
</dbReference>
<dbReference type="GO" id="GO:0052856">
    <property type="term" value="F:NAD(P)HX epimerase activity"/>
    <property type="evidence" value="ECO:0007669"/>
    <property type="project" value="UniProtKB-UniRule"/>
</dbReference>
<evidence type="ECO:0000256" key="14">
    <source>
        <dbReference type="ARBA" id="ARBA00025153"/>
    </source>
</evidence>
<organism evidence="23 24">
    <name type="scientific">Novispirillum itersonii</name>
    <name type="common">Aquaspirillum itersonii</name>
    <dbReference type="NCBI Taxonomy" id="189"/>
    <lineage>
        <taxon>Bacteria</taxon>
        <taxon>Pseudomonadati</taxon>
        <taxon>Pseudomonadota</taxon>
        <taxon>Alphaproteobacteria</taxon>
        <taxon>Rhodospirillales</taxon>
        <taxon>Novispirillaceae</taxon>
        <taxon>Novispirillum</taxon>
    </lineage>
</organism>
<evidence type="ECO:0000256" key="10">
    <source>
        <dbReference type="ARBA" id="ARBA00023027"/>
    </source>
</evidence>
<dbReference type="InterPro" id="IPR029056">
    <property type="entry name" value="Ribokinase-like"/>
</dbReference>
<comment type="catalytic activity">
    <reaction evidence="16 17 19">
        <text>(6S)-NADPHX + ADP = AMP + phosphate + NADPH + H(+)</text>
        <dbReference type="Rhea" id="RHEA:32235"/>
        <dbReference type="ChEBI" id="CHEBI:15378"/>
        <dbReference type="ChEBI" id="CHEBI:43474"/>
        <dbReference type="ChEBI" id="CHEBI:57783"/>
        <dbReference type="ChEBI" id="CHEBI:64076"/>
        <dbReference type="ChEBI" id="CHEBI:456215"/>
        <dbReference type="ChEBI" id="CHEBI:456216"/>
        <dbReference type="EC" id="4.2.1.136"/>
    </reaction>
</comment>
<dbReference type="PROSITE" id="PS50206">
    <property type="entry name" value="RHODANESE_3"/>
    <property type="match status" value="1"/>
</dbReference>
<comment type="similarity">
    <text evidence="3 19">In the N-terminal section; belongs to the NnrE/AIBP family.</text>
</comment>
<feature type="domain" description="Rhodanese" evidence="20">
    <location>
        <begin position="50"/>
        <end position="124"/>
    </location>
</feature>
<evidence type="ECO:0000256" key="15">
    <source>
        <dbReference type="ARBA" id="ARBA00048238"/>
    </source>
</evidence>
<comment type="catalytic activity">
    <reaction evidence="15 17 19">
        <text>(6S)-NADHX + ADP = AMP + phosphate + NADH + H(+)</text>
        <dbReference type="Rhea" id="RHEA:32223"/>
        <dbReference type="ChEBI" id="CHEBI:15378"/>
        <dbReference type="ChEBI" id="CHEBI:43474"/>
        <dbReference type="ChEBI" id="CHEBI:57945"/>
        <dbReference type="ChEBI" id="CHEBI:64074"/>
        <dbReference type="ChEBI" id="CHEBI:456215"/>
        <dbReference type="ChEBI" id="CHEBI:456216"/>
        <dbReference type="EC" id="4.2.1.136"/>
    </reaction>
</comment>
<evidence type="ECO:0000259" key="20">
    <source>
        <dbReference type="PROSITE" id="PS50206"/>
    </source>
</evidence>
<dbReference type="InterPro" id="IPR000631">
    <property type="entry name" value="CARKD"/>
</dbReference>
<comment type="cofactor">
    <cofactor evidence="18 19">
        <name>K(+)</name>
        <dbReference type="ChEBI" id="CHEBI:29103"/>
    </cofactor>
    <text evidence="18 19">Binds 1 potassium ion per subunit.</text>
</comment>
<evidence type="ECO:0000256" key="11">
    <source>
        <dbReference type="ARBA" id="ARBA00023235"/>
    </source>
</evidence>
<feature type="binding site" evidence="18">
    <location>
        <position position="75"/>
    </location>
    <ligand>
        <name>K(+)</name>
        <dbReference type="ChEBI" id="CHEBI:29103"/>
    </ligand>
</feature>
<feature type="binding site" evidence="17">
    <location>
        <position position="330"/>
    </location>
    <ligand>
        <name>(6S)-NADPHX</name>
        <dbReference type="ChEBI" id="CHEBI:64076"/>
    </ligand>
</feature>
<reference evidence="23 24" key="1">
    <citation type="submission" date="2020-08" db="EMBL/GenBank/DDBJ databases">
        <title>Genomic Encyclopedia of Type Strains, Phase IV (KMG-IV): sequencing the most valuable type-strain genomes for metagenomic binning, comparative biology and taxonomic classification.</title>
        <authorList>
            <person name="Goeker M."/>
        </authorList>
    </citation>
    <scope>NUCLEOTIDE SEQUENCE [LARGE SCALE GENOMIC DNA]</scope>
    <source>
        <strain evidence="23 24">DSM 11590</strain>
    </source>
</reference>
<dbReference type="NCBIfam" id="TIGR00196">
    <property type="entry name" value="yjeF_cterm"/>
    <property type="match status" value="1"/>
</dbReference>
<dbReference type="Gene3D" id="3.40.1190.20">
    <property type="match status" value="1"/>
</dbReference>
<feature type="domain" description="YjeF C-terminal" evidence="21">
    <location>
        <begin position="233"/>
        <end position="500"/>
    </location>
</feature>
<dbReference type="InterPro" id="IPR030677">
    <property type="entry name" value="Nnr"/>
</dbReference>
<feature type="binding site" evidence="17">
    <location>
        <begin position="416"/>
        <end position="420"/>
    </location>
    <ligand>
        <name>AMP</name>
        <dbReference type="ChEBI" id="CHEBI:456215"/>
    </ligand>
</feature>
<dbReference type="PANTHER" id="PTHR12592">
    <property type="entry name" value="ATP-DEPENDENT (S)-NAD(P)H-HYDRATE DEHYDRATASE FAMILY MEMBER"/>
    <property type="match status" value="1"/>
</dbReference>